<evidence type="ECO:0000313" key="9">
    <source>
        <dbReference type="EMBL" id="CAF4222424.1"/>
    </source>
</evidence>
<keyword evidence="10" id="KW-1185">Reference proteome</keyword>
<dbReference type="EMBL" id="CAJNOU010002090">
    <property type="protein sequence ID" value="CAF1288795.1"/>
    <property type="molecule type" value="Genomic_DNA"/>
</dbReference>
<feature type="transmembrane region" description="Helical" evidence="1">
    <location>
        <begin position="72"/>
        <end position="97"/>
    </location>
</feature>
<protein>
    <submittedName>
        <fullName evidence="6">Uncharacterized protein</fullName>
    </submittedName>
</protein>
<evidence type="ECO:0000313" key="3">
    <source>
        <dbReference type="EMBL" id="CAF1184350.1"/>
    </source>
</evidence>
<sequence length="111" mass="12918">MFDDFNSIILFNTRICDLVTVAQCEAFFAPSLSTNNNLSTTIDLLVSYFHRYIEIMNHNEYEKNSNKVRRKFHLFIIEIILSALVIKLITIVTLMILNLIKLCLLITDIFS</sequence>
<name>A0A815NNV1_9BILA</name>
<dbReference type="EMBL" id="CAJNOH010001166">
    <property type="protein sequence ID" value="CAF1184350.1"/>
    <property type="molecule type" value="Genomic_DNA"/>
</dbReference>
<dbReference type="Proteomes" id="UP000663889">
    <property type="component" value="Unassembled WGS sequence"/>
</dbReference>
<keyword evidence="1" id="KW-0812">Transmembrane</keyword>
<keyword evidence="1" id="KW-1133">Transmembrane helix</keyword>
<dbReference type="EMBL" id="CAJOAX010025369">
    <property type="protein sequence ID" value="CAF4222424.1"/>
    <property type="molecule type" value="Genomic_DNA"/>
</dbReference>
<gene>
    <name evidence="6" type="ORF">JXQ802_LOCUS36501</name>
    <name evidence="7" type="ORF">JXQ802_LOCUS37368</name>
    <name evidence="9" type="ORF">OTI717_LOCUS39429</name>
    <name evidence="2" type="ORF">PYM288_LOCUS23511</name>
    <name evidence="3" type="ORF">PYM288_LOCUS23985</name>
    <name evidence="8" type="ORF">RFH988_LOCUS38905</name>
    <name evidence="5" type="ORF">SEV965_LOCUS25657</name>
    <name evidence="4" type="ORF">ZHD862_LOCUS26962</name>
</gene>
<evidence type="ECO:0000256" key="1">
    <source>
        <dbReference type="SAM" id="Phobius"/>
    </source>
</evidence>
<dbReference type="Proteomes" id="UP000663823">
    <property type="component" value="Unassembled WGS sequence"/>
</dbReference>
<evidence type="ECO:0000313" key="6">
    <source>
        <dbReference type="EMBL" id="CAF1432179.1"/>
    </source>
</evidence>
<accession>A0A815NNV1</accession>
<proteinExistence type="predicted"/>
<dbReference type="Proteomes" id="UP000663854">
    <property type="component" value="Unassembled WGS sequence"/>
</dbReference>
<evidence type="ECO:0000313" key="8">
    <source>
        <dbReference type="EMBL" id="CAF1505386.1"/>
    </source>
</evidence>
<organism evidence="6 10">
    <name type="scientific">Rotaria sordida</name>
    <dbReference type="NCBI Taxonomy" id="392033"/>
    <lineage>
        <taxon>Eukaryota</taxon>
        <taxon>Metazoa</taxon>
        <taxon>Spiralia</taxon>
        <taxon>Gnathifera</taxon>
        <taxon>Rotifera</taxon>
        <taxon>Eurotatoria</taxon>
        <taxon>Bdelloidea</taxon>
        <taxon>Philodinida</taxon>
        <taxon>Philodinidae</taxon>
        <taxon>Rotaria</taxon>
    </lineage>
</organism>
<evidence type="ECO:0000313" key="2">
    <source>
        <dbReference type="EMBL" id="CAF1175553.1"/>
    </source>
</evidence>
<evidence type="ECO:0000313" key="10">
    <source>
        <dbReference type="Proteomes" id="UP000663870"/>
    </source>
</evidence>
<dbReference type="EMBL" id="CAJNOO010011928">
    <property type="protein sequence ID" value="CAF1505386.1"/>
    <property type="molecule type" value="Genomic_DNA"/>
</dbReference>
<dbReference type="AlphaFoldDB" id="A0A815NNV1"/>
<dbReference type="Proteomes" id="UP000663870">
    <property type="component" value="Unassembled WGS sequence"/>
</dbReference>
<reference evidence="6" key="1">
    <citation type="submission" date="2021-02" db="EMBL/GenBank/DDBJ databases">
        <authorList>
            <person name="Nowell W R."/>
        </authorList>
    </citation>
    <scope>NUCLEOTIDE SEQUENCE</scope>
</reference>
<dbReference type="EMBL" id="CAJNOL010001991">
    <property type="protein sequence ID" value="CAF1447234.1"/>
    <property type="molecule type" value="Genomic_DNA"/>
</dbReference>
<evidence type="ECO:0000313" key="5">
    <source>
        <dbReference type="EMBL" id="CAF1288795.1"/>
    </source>
</evidence>
<evidence type="ECO:0000313" key="4">
    <source>
        <dbReference type="EMBL" id="CAF1281619.1"/>
    </source>
</evidence>
<dbReference type="Proteomes" id="UP000663882">
    <property type="component" value="Unassembled WGS sequence"/>
</dbReference>
<dbReference type="EMBL" id="CAJNOT010002076">
    <property type="protein sequence ID" value="CAF1281619.1"/>
    <property type="molecule type" value="Genomic_DNA"/>
</dbReference>
<dbReference type="EMBL" id="CAJNOL010001878">
    <property type="protein sequence ID" value="CAF1432179.1"/>
    <property type="molecule type" value="Genomic_DNA"/>
</dbReference>
<comment type="caution">
    <text evidence="6">The sequence shown here is derived from an EMBL/GenBank/DDBJ whole genome shotgun (WGS) entry which is preliminary data.</text>
</comment>
<dbReference type="Proteomes" id="UP000663864">
    <property type="component" value="Unassembled WGS sequence"/>
</dbReference>
<evidence type="ECO:0000313" key="7">
    <source>
        <dbReference type="EMBL" id="CAF1447234.1"/>
    </source>
</evidence>
<dbReference type="EMBL" id="CAJNOH010001096">
    <property type="protein sequence ID" value="CAF1175553.1"/>
    <property type="molecule type" value="Genomic_DNA"/>
</dbReference>
<keyword evidence="1" id="KW-0472">Membrane</keyword>